<gene>
    <name evidence="1" type="ORF">SAMN05192581_100380</name>
    <name evidence="2" type="ORF">SAMN05192582_10046</name>
</gene>
<organism evidence="1 4">
    <name type="scientific">Bacteroides ovatus</name>
    <dbReference type="NCBI Taxonomy" id="28116"/>
    <lineage>
        <taxon>Bacteria</taxon>
        <taxon>Pseudomonadati</taxon>
        <taxon>Bacteroidota</taxon>
        <taxon>Bacteroidia</taxon>
        <taxon>Bacteroidales</taxon>
        <taxon>Bacteroidaceae</taxon>
        <taxon>Bacteroides</taxon>
    </lineage>
</organism>
<evidence type="ECO:0000313" key="3">
    <source>
        <dbReference type="Proteomes" id="UP000181870"/>
    </source>
</evidence>
<accession>A0A1G6G1I8</accession>
<protein>
    <submittedName>
        <fullName evidence="1">Uncharacterized protein</fullName>
    </submittedName>
</protein>
<evidence type="ECO:0000313" key="4">
    <source>
        <dbReference type="Proteomes" id="UP000183670"/>
    </source>
</evidence>
<dbReference type="EMBL" id="FNDO01000004">
    <property type="protein sequence ID" value="SDH31024.1"/>
    <property type="molecule type" value="Genomic_DNA"/>
</dbReference>
<evidence type="ECO:0000313" key="1">
    <source>
        <dbReference type="EMBL" id="SDB75673.1"/>
    </source>
</evidence>
<dbReference type="AlphaFoldDB" id="A0A1G6G1I8"/>
<dbReference type="Proteomes" id="UP000181870">
    <property type="component" value="Unassembled WGS sequence"/>
</dbReference>
<proteinExistence type="predicted"/>
<sequence length="45" mass="5400">MLSDTRVSDKLYFHGKKVMDAIEEIFIGYIFFHLVECKSHFLFFP</sequence>
<dbReference type="Proteomes" id="UP000183670">
    <property type="component" value="Unassembled WGS sequence"/>
</dbReference>
<reference evidence="3 4" key="1">
    <citation type="submission" date="2016-10" db="EMBL/GenBank/DDBJ databases">
        <authorList>
            <person name="de Groot N.N."/>
        </authorList>
    </citation>
    <scope>NUCLEOTIDE SEQUENCE [LARGE SCALE GENOMIC DNA]</scope>
    <source>
        <strain evidence="1 4">NLAE-zl-C500</strain>
        <strain evidence="2 3">NLAE-zl-C57</strain>
    </source>
</reference>
<dbReference type="EMBL" id="FMYE01000003">
    <property type="protein sequence ID" value="SDB75673.1"/>
    <property type="molecule type" value="Genomic_DNA"/>
</dbReference>
<evidence type="ECO:0000313" key="2">
    <source>
        <dbReference type="EMBL" id="SDH31024.1"/>
    </source>
</evidence>
<name>A0A1G6G1I8_BACOV</name>